<evidence type="ECO:0000313" key="3">
    <source>
        <dbReference type="Proteomes" id="UP000007360"/>
    </source>
</evidence>
<dbReference type="PATRIC" id="fig|1204725.3.peg.1819"/>
<proteinExistence type="predicted"/>
<dbReference type="RefSeq" id="WP_004031175.1">
    <property type="nucleotide sequence ID" value="NZ_AMPO01000008.1"/>
</dbReference>
<reference evidence="2 3" key="1">
    <citation type="journal article" date="2012" name="J. Bacteriol.">
        <title>Draft genome sequence of Methanobacterium formicicum DSM 3637, an archaebacterium isolated from the methane producer amoeba Pelomyxa palustris.</title>
        <authorList>
            <person name="Gutierrez G."/>
        </authorList>
    </citation>
    <scope>NUCLEOTIDE SEQUENCE [LARGE SCALE GENOMIC DNA]</scope>
    <source>
        <strain evidence="3">DSM 3637 / PP1</strain>
    </source>
</reference>
<feature type="transmembrane region" description="Helical" evidence="1">
    <location>
        <begin position="6"/>
        <end position="25"/>
    </location>
</feature>
<keyword evidence="1" id="KW-0472">Membrane</keyword>
<dbReference type="AlphaFoldDB" id="K2RRB9"/>
<name>K2RRB9_METFP</name>
<organism evidence="2 3">
    <name type="scientific">Methanobacterium formicicum (strain DSM 3637 / PP1)</name>
    <dbReference type="NCBI Taxonomy" id="1204725"/>
    <lineage>
        <taxon>Archaea</taxon>
        <taxon>Methanobacteriati</taxon>
        <taxon>Methanobacteriota</taxon>
        <taxon>Methanomada group</taxon>
        <taxon>Methanobacteria</taxon>
        <taxon>Methanobacteriales</taxon>
        <taxon>Methanobacteriaceae</taxon>
        <taxon>Methanobacterium</taxon>
    </lineage>
</organism>
<dbReference type="EMBL" id="AMPO01000008">
    <property type="protein sequence ID" value="EKF85290.1"/>
    <property type="molecule type" value="Genomic_DNA"/>
</dbReference>
<keyword evidence="1" id="KW-0812">Transmembrane</keyword>
<sequence length="92" mass="10626">MIDIVVIVSIISSVFSIILAAYAILFSRRVEERLKTNFLILKESLETNQKHAEACLYNIDREAEAIKKTVDMSHAKLHETLNDIKNYDHHNE</sequence>
<gene>
    <name evidence="2" type="ORF">A994_09036</name>
</gene>
<comment type="caution">
    <text evidence="2">The sequence shown here is derived from an EMBL/GenBank/DDBJ whole genome shotgun (WGS) entry which is preliminary data.</text>
</comment>
<keyword evidence="3" id="KW-1185">Reference proteome</keyword>
<accession>K2RRB9</accession>
<evidence type="ECO:0000256" key="1">
    <source>
        <dbReference type="SAM" id="Phobius"/>
    </source>
</evidence>
<dbReference type="Proteomes" id="UP000007360">
    <property type="component" value="Unassembled WGS sequence"/>
</dbReference>
<keyword evidence="1" id="KW-1133">Transmembrane helix</keyword>
<evidence type="ECO:0000313" key="2">
    <source>
        <dbReference type="EMBL" id="EKF85290.1"/>
    </source>
</evidence>
<dbReference type="OrthoDB" id="71173at2157"/>
<protein>
    <submittedName>
        <fullName evidence="2">Uncharacterized protein</fullName>
    </submittedName>
</protein>